<evidence type="ECO:0000313" key="3">
    <source>
        <dbReference type="Proteomes" id="UP000702952"/>
    </source>
</evidence>
<dbReference type="EMBL" id="JAAMAY010000046">
    <property type="protein sequence ID" value="NTC32363.1"/>
    <property type="molecule type" value="Genomic_DNA"/>
</dbReference>
<name>A0AA44FCM9_AGRTU</name>
<dbReference type="AlphaFoldDB" id="A0AA44FCM9"/>
<reference evidence="2" key="2">
    <citation type="submission" date="2020-02" db="EMBL/GenBank/DDBJ databases">
        <title>Unexpected conservation and global transmission of agrobacterial virulence plasmids.</title>
        <authorList>
            <person name="Weisberg A.J."/>
            <person name="Davis E.W. II"/>
            <person name="Tabima J.R."/>
            <person name="Belcher M.S."/>
            <person name="Miller M."/>
            <person name="Kuo C.-H."/>
            <person name="Loper J.E."/>
            <person name="Grunwald N.J."/>
            <person name="Putnam M.L."/>
            <person name="Chang J.H."/>
        </authorList>
    </citation>
    <scope>NUCLEOTIDE SEQUENCE</scope>
    <source>
        <strain evidence="2">Q15/94</strain>
    </source>
</reference>
<evidence type="ECO:0000313" key="1">
    <source>
        <dbReference type="EMBL" id="NTC32363.1"/>
    </source>
</evidence>
<dbReference type="Proteomes" id="UP000663946">
    <property type="component" value="Chromosome 2"/>
</dbReference>
<organism evidence="1 3">
    <name type="scientific">Agrobacterium tumefaciens</name>
    <dbReference type="NCBI Taxonomy" id="358"/>
    <lineage>
        <taxon>Bacteria</taxon>
        <taxon>Pseudomonadati</taxon>
        <taxon>Pseudomonadota</taxon>
        <taxon>Alphaproteobacteria</taxon>
        <taxon>Hyphomicrobiales</taxon>
        <taxon>Rhizobiaceae</taxon>
        <taxon>Rhizobium/Agrobacterium group</taxon>
        <taxon>Agrobacterium</taxon>
        <taxon>Agrobacterium tumefaciens complex</taxon>
    </lineage>
</organism>
<protein>
    <submittedName>
        <fullName evidence="1">Uncharacterized protein</fullName>
    </submittedName>
</protein>
<accession>A0AA44FCM9</accession>
<dbReference type="Proteomes" id="UP000702952">
    <property type="component" value="Unassembled WGS sequence"/>
</dbReference>
<dbReference type="RefSeq" id="WP_025595953.1">
    <property type="nucleotide sequence ID" value="NZ_CP049217.1"/>
</dbReference>
<evidence type="ECO:0000313" key="2">
    <source>
        <dbReference type="EMBL" id="QTG16107.1"/>
    </source>
</evidence>
<dbReference type="EMBL" id="CP049217">
    <property type="protein sequence ID" value="QTG16107.1"/>
    <property type="molecule type" value="Genomic_DNA"/>
</dbReference>
<gene>
    <name evidence="1" type="ORF">G6M46_29910</name>
    <name evidence="2" type="ORF">G6M86_22980</name>
</gene>
<proteinExistence type="predicted"/>
<reference evidence="1" key="1">
    <citation type="journal article" date="2020" name="Science">
        <title>Unexpected conservation and global transmission of agrobacterial virulence plasmids.</title>
        <authorList>
            <person name="Weisberg A.J."/>
            <person name="Davis E.W. 2nd"/>
            <person name="Tabima J."/>
            <person name="Belcher M.S."/>
            <person name="Miller M."/>
            <person name="Kuo C.H."/>
            <person name="Loper J.E."/>
            <person name="Grunwald N.J."/>
            <person name="Putnam M.L."/>
            <person name="Chang J.H."/>
        </authorList>
    </citation>
    <scope>NUCLEOTIDE SEQUENCE</scope>
    <source>
        <strain evidence="1">17-1853-1a</strain>
    </source>
</reference>
<sequence>MSSEFYSSSLSRNLVRTGGLGYRENASLRLLLSAAEETAMRLDQDRGASSGFAAFPDFGLQPDMVRRTFYAGRIRLSKPTLPFGKLPLNGLPFP</sequence>